<sequence>MSTVLFLTFVCCIGAHIIKQPKLFQTAKLGDDVIIECYLPNKDYNHMVWYKQEIGNQLKATSKSYIYMNNVEFVGEFNNGRFNVTISPGIYHLHISSTKKQDVATYFCGTISLGQLTFGPGTFLMLEEEHGTSTVHQEPISEVHIGDNITFTCRVQREDKKKCEAGHHALWFRETAEDLESAPGIIYTAGDIKKHEERCEEDSDSQSCIYTLTKRSLSLSDAGVYYCAVHGCDKIMFGNGTRLEFSSIRDGDLTNPLFLLLISSNIISMIIIIFLVALQLSFSRSAVQETFQDTQVEHADALTYTSVSFSSKPSRGAKQNSISQNNDVYSQIRS</sequence>
<reference evidence="14" key="3">
    <citation type="journal article" date="2010" name="Immunogenetics">
        <title>Developmental and tissue-specific expression of NITRs.</title>
        <authorList>
            <person name="Yoder J.A."/>
            <person name="Turner P.M."/>
            <person name="Wright P.D."/>
            <person name="Wittamer V."/>
            <person name="Bertrand J.Y."/>
            <person name="Traver D."/>
            <person name="Litman G.W."/>
        </authorList>
    </citation>
    <scope>NUCLEOTIDE SEQUENCE</scope>
</reference>
<evidence type="ECO:0000313" key="14">
    <source>
        <dbReference type="RefSeq" id="NP_001005577.1"/>
    </source>
</evidence>
<evidence type="ECO:0000256" key="3">
    <source>
        <dbReference type="ARBA" id="ARBA00022729"/>
    </source>
</evidence>
<dbReference type="SMART" id="SM00406">
    <property type="entry name" value="IGv"/>
    <property type="match status" value="2"/>
</dbReference>
<keyword evidence="9" id="KW-1133">Transmembrane helix</keyword>
<dbReference type="InterPro" id="IPR036179">
    <property type="entry name" value="Ig-like_dom_sf"/>
</dbReference>
<dbReference type="EMBL" id="AY570236">
    <property type="protein sequence ID" value="AAU03487.1"/>
    <property type="molecule type" value="mRNA"/>
</dbReference>
<reference evidence="12 14" key="1">
    <citation type="journal article" date="2004" name="Proc. Natl. Acad. Sci. U.S.A.">
        <title>Resolution of the novel immune-type receptor gene cluster in zebrafish.</title>
        <authorList>
            <person name="Yoder J.A."/>
            <person name="Litman R.T."/>
            <person name="Mueller M.G."/>
            <person name="Desai S."/>
            <person name="Dobrinski K.P."/>
            <person name="Montgomery J.S."/>
            <person name="Buzzeo M.P."/>
            <person name="Ota T."/>
            <person name="Amemiya C.T."/>
            <person name="Trede N.S."/>
            <person name="Wei S."/>
            <person name="Djeu J.Y."/>
            <person name="Humphray S."/>
            <person name="Jekosch K."/>
            <person name="Hernandez Prada J.A."/>
            <person name="Ostrov D.A."/>
            <person name="Litman G.W."/>
        </authorList>
    </citation>
    <scope>NUCLEOTIDE SEQUENCE</scope>
</reference>
<keyword evidence="9" id="KW-0812">Transmembrane</keyword>
<evidence type="ECO:0000256" key="7">
    <source>
        <dbReference type="ARBA" id="ARBA00023180"/>
    </source>
</evidence>
<accession>Q5YCY8</accession>
<keyword evidence="6" id="KW-1015">Disulfide bond</keyword>
<dbReference type="SMART" id="SM00409">
    <property type="entry name" value="IG"/>
    <property type="match status" value="2"/>
</dbReference>
<feature type="signal peptide" evidence="10">
    <location>
        <begin position="1"/>
        <end position="15"/>
    </location>
</feature>
<dbReference type="InterPro" id="IPR013106">
    <property type="entry name" value="Ig_V-set"/>
</dbReference>
<dbReference type="Gene3D" id="2.60.40.10">
    <property type="entry name" value="Immunoglobulins"/>
    <property type="match status" value="2"/>
</dbReference>
<proteinExistence type="evidence at transcript level"/>
<dbReference type="CTD" id="449534"/>
<dbReference type="AlphaFoldDB" id="Q5YCY8"/>
<dbReference type="InterPro" id="IPR007110">
    <property type="entry name" value="Ig-like_dom"/>
</dbReference>
<evidence type="ECO:0000256" key="8">
    <source>
        <dbReference type="SAM" id="MobiDB-lite"/>
    </source>
</evidence>
<dbReference type="PROSITE" id="PS50835">
    <property type="entry name" value="IG_LIKE"/>
    <property type="match status" value="1"/>
</dbReference>
<protein>
    <submittedName>
        <fullName evidence="12 14">Novel immune-type receptor 8</fullName>
    </submittedName>
</protein>
<feature type="domain" description="Ig-like" evidence="11">
    <location>
        <begin position="120"/>
        <end position="229"/>
    </location>
</feature>
<keyword evidence="13" id="KW-1185">Reference proteome</keyword>
<evidence type="ECO:0000256" key="1">
    <source>
        <dbReference type="ARBA" id="ARBA00004236"/>
    </source>
</evidence>
<name>Q5YCY8_DANRE</name>
<dbReference type="InterPro" id="IPR003599">
    <property type="entry name" value="Ig_sub"/>
</dbReference>
<dbReference type="Pfam" id="PF07686">
    <property type="entry name" value="V-set"/>
    <property type="match status" value="2"/>
</dbReference>
<comment type="subcellular location">
    <subcellularLocation>
        <location evidence="1">Cell membrane</location>
    </subcellularLocation>
</comment>
<gene>
    <name evidence="14 15" type="primary">nitr8</name>
    <name evidence="14" type="synonym">nitr8.1</name>
    <name evidence="14" type="synonym">nitr8_1</name>
</gene>
<reference evidence="14" key="2">
    <citation type="journal article" date="2008" name="BMC Evol. Biol.">
        <title>The medaka novel immune-type receptor (NITR) gene clusters reveal an extraordinary degree of divergence in variable domains.</title>
        <authorList>
            <person name="Desai S."/>
            <person name="Heffelfinger A.K."/>
            <person name="Orcutt T.M."/>
            <person name="Litman G.W."/>
            <person name="Yoder J.A."/>
        </authorList>
    </citation>
    <scope>NUCLEOTIDE SEQUENCE</scope>
</reference>
<dbReference type="CDD" id="cd00099">
    <property type="entry name" value="IgV"/>
    <property type="match status" value="2"/>
</dbReference>
<feature type="transmembrane region" description="Helical" evidence="9">
    <location>
        <begin position="257"/>
        <end position="278"/>
    </location>
</feature>
<organism evidence="12">
    <name type="scientific">Danio rerio</name>
    <name type="common">Zebrafish</name>
    <name type="synonym">Brachydanio rerio</name>
    <dbReference type="NCBI Taxonomy" id="7955"/>
    <lineage>
        <taxon>Eukaryota</taxon>
        <taxon>Metazoa</taxon>
        <taxon>Chordata</taxon>
        <taxon>Craniata</taxon>
        <taxon>Vertebrata</taxon>
        <taxon>Euteleostomi</taxon>
        <taxon>Actinopterygii</taxon>
        <taxon>Neopterygii</taxon>
        <taxon>Teleostei</taxon>
        <taxon>Ostariophysi</taxon>
        <taxon>Cypriniformes</taxon>
        <taxon>Danionidae</taxon>
        <taxon>Danioninae</taxon>
        <taxon>Danio</taxon>
    </lineage>
</organism>
<dbReference type="PANTHER" id="PTHR19433:SF133">
    <property type="entry name" value="IMMUNE-TYPE RECEPTOR 5 PRECURSOR-RELATED"/>
    <property type="match status" value="1"/>
</dbReference>
<evidence type="ECO:0000313" key="13">
    <source>
        <dbReference type="Proteomes" id="UP000000437"/>
    </source>
</evidence>
<dbReference type="InterPro" id="IPR013783">
    <property type="entry name" value="Ig-like_fold"/>
</dbReference>
<evidence type="ECO:0000313" key="15">
    <source>
        <dbReference type="ZFIN" id="ZDB-GENE-041001-7"/>
    </source>
</evidence>
<reference evidence="14" key="5">
    <citation type="submission" date="2025-04" db="UniProtKB">
        <authorList>
            <consortium name="RefSeq"/>
        </authorList>
    </citation>
    <scope>IDENTIFICATION</scope>
</reference>
<evidence type="ECO:0000256" key="6">
    <source>
        <dbReference type="ARBA" id="ARBA00023157"/>
    </source>
</evidence>
<keyword evidence="3 10" id="KW-0732">Signal</keyword>
<dbReference type="GO" id="GO:0005886">
    <property type="term" value="C:plasma membrane"/>
    <property type="evidence" value="ECO:0007669"/>
    <property type="project" value="UniProtKB-SubCell"/>
</dbReference>
<evidence type="ECO:0000256" key="10">
    <source>
        <dbReference type="SAM" id="SignalP"/>
    </source>
</evidence>
<evidence type="ECO:0000256" key="5">
    <source>
        <dbReference type="ARBA" id="ARBA00023136"/>
    </source>
</evidence>
<dbReference type="InterPro" id="IPR052051">
    <property type="entry name" value="TCR_complex_component"/>
</dbReference>
<evidence type="ECO:0000256" key="2">
    <source>
        <dbReference type="ARBA" id="ARBA00022475"/>
    </source>
</evidence>
<dbReference type="PhylomeDB" id="Q5YCY8"/>
<feature type="chain" id="PRO_5035034069" evidence="10 14">
    <location>
        <begin position="16"/>
        <end position="334"/>
    </location>
</feature>
<keyword evidence="4" id="KW-0391">Immunity</keyword>
<keyword evidence="2" id="KW-1003">Cell membrane</keyword>
<dbReference type="OrthoDB" id="6370831at2759"/>
<dbReference type="GO" id="GO:0002376">
    <property type="term" value="P:immune system process"/>
    <property type="evidence" value="ECO:0007669"/>
    <property type="project" value="UniProtKB-KW"/>
</dbReference>
<reference evidence="13" key="4">
    <citation type="journal article" date="2013" name="Nature">
        <title>The zebrafish reference genome sequence and its relationship to the human genome.</title>
        <authorList>
            <consortium name="Genome Reference Consortium Zebrafish"/>
            <person name="Howe K."/>
            <person name="Clark M.D."/>
            <person name="Torroja C.F."/>
            <person name="Torrance J."/>
            <person name="Berthelot C."/>
            <person name="Muffato M."/>
            <person name="Collins J.E."/>
            <person name="Humphray S."/>
            <person name="McLaren K."/>
            <person name="Matthews L."/>
            <person name="McLaren S."/>
            <person name="Sealy I."/>
            <person name="Caccamo M."/>
            <person name="Churcher C."/>
            <person name="Scott C."/>
            <person name="Barrett J.C."/>
            <person name="Koch R."/>
            <person name="Rauch G.J."/>
            <person name="White S."/>
            <person name="Chow W."/>
            <person name="Kilian B."/>
            <person name="Quintais L.T."/>
            <person name="Guerra-Assuncao J.A."/>
            <person name="Zhou Y."/>
            <person name="Gu Y."/>
            <person name="Yen J."/>
            <person name="Vogel J.H."/>
            <person name="Eyre T."/>
            <person name="Redmond S."/>
            <person name="Banerjee R."/>
            <person name="Chi J."/>
            <person name="Fu B."/>
            <person name="Langley E."/>
            <person name="Maguire S.F."/>
            <person name="Laird G.K."/>
            <person name="Lloyd D."/>
            <person name="Kenyon E."/>
            <person name="Donaldson S."/>
            <person name="Sehra H."/>
            <person name="Almeida-King J."/>
            <person name="Loveland J."/>
            <person name="Trevanion S."/>
            <person name="Jones M."/>
            <person name="Quail M."/>
            <person name="Willey D."/>
            <person name="Hunt A."/>
            <person name="Burton J."/>
            <person name="Sims S."/>
            <person name="McLay K."/>
            <person name="Plumb B."/>
            <person name="Davis J."/>
            <person name="Clee C."/>
            <person name="Oliver K."/>
            <person name="Clark R."/>
            <person name="Riddle C."/>
            <person name="Elliot D."/>
            <person name="Eliott D."/>
            <person name="Threadgold G."/>
            <person name="Harden G."/>
            <person name="Ware D."/>
            <person name="Begum S."/>
            <person name="Mortimore B."/>
            <person name="Mortimer B."/>
            <person name="Kerry G."/>
            <person name="Heath P."/>
            <person name="Phillimore B."/>
            <person name="Tracey A."/>
            <person name="Corby N."/>
            <person name="Dunn M."/>
            <person name="Johnson C."/>
            <person name="Wood J."/>
            <person name="Clark S."/>
            <person name="Pelan S."/>
            <person name="Griffiths G."/>
            <person name="Smith M."/>
            <person name="Glithero R."/>
            <person name="Howden P."/>
            <person name="Barker N."/>
            <person name="Lloyd C."/>
            <person name="Stevens C."/>
            <person name="Harley J."/>
            <person name="Holt K."/>
            <person name="Panagiotidis G."/>
            <person name="Lovell J."/>
            <person name="Beasley H."/>
            <person name="Henderson C."/>
            <person name="Gordon D."/>
            <person name="Auger K."/>
            <person name="Wright D."/>
            <person name="Collins J."/>
            <person name="Raisen C."/>
            <person name="Dyer L."/>
            <person name="Leung K."/>
            <person name="Robertson L."/>
            <person name="Ambridge K."/>
            <person name="Leongamornlert D."/>
            <person name="McGuire S."/>
            <person name="Gilderthorp R."/>
            <person name="Griffiths C."/>
            <person name="Manthravadi D."/>
            <person name="Nichol S."/>
            <person name="Barker G."/>
            <person name="Whitehead S."/>
            <person name="Kay M."/>
            <person name="Brown J."/>
            <person name="Murnane C."/>
            <person name="Gray E."/>
            <person name="Humphries M."/>
            <person name="Sycamore N."/>
            <person name="Barker D."/>
            <person name="Saunders D."/>
            <person name="Wallis J."/>
            <person name="Babbage A."/>
            <person name="Hammond S."/>
            <person name="Mashreghi-Mohammadi M."/>
            <person name="Barr L."/>
            <person name="Martin S."/>
            <person name="Wray P."/>
            <person name="Ellington A."/>
            <person name="Matthews N."/>
            <person name="Ellwood M."/>
            <person name="Woodmansey R."/>
            <person name="Clark G."/>
            <person name="Cooper J."/>
            <person name="Cooper J."/>
            <person name="Tromans A."/>
            <person name="Grafham D."/>
            <person name="Skuce C."/>
            <person name="Pandian R."/>
            <person name="Andrews R."/>
            <person name="Harrison E."/>
            <person name="Kimberley A."/>
            <person name="Garnett J."/>
            <person name="Fosker N."/>
            <person name="Hall R."/>
            <person name="Garner P."/>
            <person name="Kelly D."/>
            <person name="Bird C."/>
            <person name="Palmer S."/>
            <person name="Gehring I."/>
            <person name="Berger A."/>
            <person name="Dooley C.M."/>
            <person name="Ersan-Urun Z."/>
            <person name="Eser C."/>
            <person name="Geiger H."/>
            <person name="Geisler M."/>
            <person name="Karotki L."/>
            <person name="Kirn A."/>
            <person name="Konantz J."/>
            <person name="Konantz M."/>
            <person name="Oberlander M."/>
            <person name="Rudolph-Geiger S."/>
            <person name="Teucke M."/>
            <person name="Lanz C."/>
            <person name="Raddatz G."/>
            <person name="Osoegawa K."/>
            <person name="Zhu B."/>
            <person name="Rapp A."/>
            <person name="Widaa S."/>
            <person name="Langford C."/>
            <person name="Yang F."/>
            <person name="Schuster S.C."/>
            <person name="Carter N.P."/>
            <person name="Harrow J."/>
            <person name="Ning Z."/>
            <person name="Herrero J."/>
            <person name="Searle S.M."/>
            <person name="Enright A."/>
            <person name="Geisler R."/>
            <person name="Plasterk R.H."/>
            <person name="Lee C."/>
            <person name="Westerfield M."/>
            <person name="de Jong P.J."/>
            <person name="Zon L.I."/>
            <person name="Postlethwait J.H."/>
            <person name="Nusslein-Volhard C."/>
            <person name="Hubbard T.J."/>
            <person name="Roest Crollius H."/>
            <person name="Rogers J."/>
            <person name="Stemple D.L."/>
        </authorList>
    </citation>
    <scope>NUCLEOTIDE SEQUENCE [LARGE SCALE GENOMIC DNA]</scope>
</reference>
<dbReference type="SUPFAM" id="SSF48726">
    <property type="entry name" value="Immunoglobulin"/>
    <property type="match status" value="2"/>
</dbReference>
<keyword evidence="12 14" id="KW-0675">Receptor</keyword>
<keyword evidence="7" id="KW-0325">Glycoprotein</keyword>
<dbReference type="ZFIN" id="ZDB-GENE-041001-7">
    <property type="gene designation" value="nitr8"/>
</dbReference>
<evidence type="ECO:0000259" key="11">
    <source>
        <dbReference type="PROSITE" id="PS50835"/>
    </source>
</evidence>
<dbReference type="PANTHER" id="PTHR19433">
    <property type="entry name" value="T-CELL RECEPTOR ALPHA CHAIN V REGION-RELATED"/>
    <property type="match status" value="1"/>
</dbReference>
<keyword evidence="5 9" id="KW-0472">Membrane</keyword>
<evidence type="ECO:0000256" key="9">
    <source>
        <dbReference type="SAM" id="Phobius"/>
    </source>
</evidence>
<evidence type="ECO:0000313" key="12">
    <source>
        <dbReference type="EMBL" id="AAU03487.1"/>
    </source>
</evidence>
<feature type="region of interest" description="Disordered" evidence="8">
    <location>
        <begin position="313"/>
        <end position="334"/>
    </location>
</feature>
<dbReference type="KEGG" id="dre:449534"/>
<dbReference type="GO" id="GO:0009617">
    <property type="term" value="P:response to bacterium"/>
    <property type="evidence" value="ECO:0000318"/>
    <property type="project" value="GO_Central"/>
</dbReference>
<dbReference type="RefSeq" id="NP_001005577.1">
    <property type="nucleotide sequence ID" value="NM_001005577.1"/>
</dbReference>
<dbReference type="Proteomes" id="UP000000437">
    <property type="component" value="Chromosome 7"/>
</dbReference>
<evidence type="ECO:0000256" key="4">
    <source>
        <dbReference type="ARBA" id="ARBA00022859"/>
    </source>
</evidence>
<dbReference type="AGR" id="ZFIN:ZDB-GENE-041001-7"/>
<dbReference type="GeneID" id="449534"/>